<sequence>MEFSPELTSRAARIEREILELNRHAASGQLESVARLLMRSEAISSSRIEGIAPNVDKVVLAELAQKEEVRGFKESAEEVARNLTVLCSIEKSFATEPTISVELLEKLRREWMGEKGSISTGLRTIQNWIGGSNHTPIGAEFIPAPPGLVHDLVDDLCLYLDGASHGALIQATIAHAQFETIHPFADGNGHVGPALIHGILLRRGLTKYTILPVSLLLGTRSKSKATCLFAPSSVVKSSPWSARISGSMSRLPSSGTRPQFIF</sequence>
<feature type="domain" description="Fido" evidence="1">
    <location>
        <begin position="99"/>
        <end position="246"/>
    </location>
</feature>
<dbReference type="RefSeq" id="WP_152908284.1">
    <property type="nucleotide sequence ID" value="NZ_CP068158.1"/>
</dbReference>
<evidence type="ECO:0000313" key="2">
    <source>
        <dbReference type="EMBL" id="QQU76006.1"/>
    </source>
</evidence>
<evidence type="ECO:0000313" key="3">
    <source>
        <dbReference type="Proteomes" id="UP000595757"/>
    </source>
</evidence>
<dbReference type="Pfam" id="PF02661">
    <property type="entry name" value="Fic"/>
    <property type="match status" value="1"/>
</dbReference>
<dbReference type="InterPro" id="IPR025758">
    <property type="entry name" value="Fic/DOC_N"/>
</dbReference>
<protein>
    <submittedName>
        <fullName evidence="2">Fic family protein</fullName>
    </submittedName>
</protein>
<dbReference type="SUPFAM" id="SSF140931">
    <property type="entry name" value="Fic-like"/>
    <property type="match status" value="1"/>
</dbReference>
<dbReference type="EMBL" id="CP068158">
    <property type="protein sequence ID" value="QQU76006.1"/>
    <property type="molecule type" value="Genomic_DNA"/>
</dbReference>
<gene>
    <name evidence="2" type="ORF">I6I72_07550</name>
</gene>
<dbReference type="Pfam" id="PF13784">
    <property type="entry name" value="Fic_N"/>
    <property type="match status" value="1"/>
</dbReference>
<dbReference type="Gene3D" id="1.10.3290.10">
    <property type="entry name" value="Fido-like domain"/>
    <property type="match status" value="1"/>
</dbReference>
<dbReference type="InterPro" id="IPR040198">
    <property type="entry name" value="Fido_containing"/>
</dbReference>
<dbReference type="GeneID" id="72411839"/>
<organism evidence="2 3">
    <name type="scientific">Corynebacterium striatum</name>
    <dbReference type="NCBI Taxonomy" id="43770"/>
    <lineage>
        <taxon>Bacteria</taxon>
        <taxon>Bacillati</taxon>
        <taxon>Actinomycetota</taxon>
        <taxon>Actinomycetes</taxon>
        <taxon>Mycobacteriales</taxon>
        <taxon>Corynebacteriaceae</taxon>
        <taxon>Corynebacterium</taxon>
    </lineage>
</organism>
<name>A0ABX7DBK5_CORST</name>
<dbReference type="PANTHER" id="PTHR13504">
    <property type="entry name" value="FIDO DOMAIN-CONTAINING PROTEIN DDB_G0283145"/>
    <property type="match status" value="1"/>
</dbReference>
<evidence type="ECO:0000259" key="1">
    <source>
        <dbReference type="PROSITE" id="PS51459"/>
    </source>
</evidence>
<dbReference type="PANTHER" id="PTHR13504:SF38">
    <property type="entry name" value="FIDO DOMAIN-CONTAINING PROTEIN"/>
    <property type="match status" value="1"/>
</dbReference>
<dbReference type="InterPro" id="IPR036597">
    <property type="entry name" value="Fido-like_dom_sf"/>
</dbReference>
<dbReference type="InterPro" id="IPR003812">
    <property type="entry name" value="Fido"/>
</dbReference>
<accession>A0ABX7DBK5</accession>
<keyword evidence="3" id="KW-1185">Reference proteome</keyword>
<reference evidence="2 3" key="1">
    <citation type="submission" date="2021-01" db="EMBL/GenBank/DDBJ databases">
        <title>FDA dAtabase for Regulatory Grade micrObial Sequences (FDA-ARGOS): Supporting development and validation of Infectious Disease Dx tests.</title>
        <authorList>
            <person name="Sproer C."/>
            <person name="Gronow S."/>
            <person name="Severitt S."/>
            <person name="Schroder I."/>
            <person name="Tallon L."/>
            <person name="Sadzewicz L."/>
            <person name="Zhao X."/>
            <person name="Boylan J."/>
            <person name="Ott S."/>
            <person name="Bowen H."/>
            <person name="Vavikolanu K."/>
            <person name="Mehta A."/>
            <person name="Aluvathingal J."/>
            <person name="Nadendla S."/>
            <person name="Lowell S."/>
            <person name="Myers T."/>
            <person name="Yan Y."/>
            <person name="Sichtig H."/>
        </authorList>
    </citation>
    <scope>NUCLEOTIDE SEQUENCE [LARGE SCALE GENOMIC DNA]</scope>
    <source>
        <strain evidence="2 3">FDAARGOS_1115</strain>
    </source>
</reference>
<proteinExistence type="predicted"/>
<dbReference type="PROSITE" id="PS51459">
    <property type="entry name" value="FIDO"/>
    <property type="match status" value="1"/>
</dbReference>
<dbReference type="Proteomes" id="UP000595757">
    <property type="component" value="Chromosome"/>
</dbReference>